<dbReference type="AlphaFoldDB" id="M2N2V8"/>
<organism evidence="1 2">
    <name type="scientific">Baudoinia panamericana (strain UAMH 10762)</name>
    <name type="common">Angels' share fungus</name>
    <name type="synonym">Baudoinia compniacensis (strain UAMH 10762)</name>
    <dbReference type="NCBI Taxonomy" id="717646"/>
    <lineage>
        <taxon>Eukaryota</taxon>
        <taxon>Fungi</taxon>
        <taxon>Dikarya</taxon>
        <taxon>Ascomycota</taxon>
        <taxon>Pezizomycotina</taxon>
        <taxon>Dothideomycetes</taxon>
        <taxon>Dothideomycetidae</taxon>
        <taxon>Mycosphaerellales</taxon>
        <taxon>Teratosphaeriaceae</taxon>
        <taxon>Baudoinia</taxon>
    </lineage>
</organism>
<proteinExistence type="predicted"/>
<dbReference type="HOGENOM" id="CLU_1570340_0_0_1"/>
<evidence type="ECO:0000313" key="1">
    <source>
        <dbReference type="EMBL" id="EMC93314.1"/>
    </source>
</evidence>
<dbReference type="KEGG" id="bcom:BAUCODRAFT_150663"/>
<dbReference type="GeneID" id="19109074"/>
<dbReference type="Proteomes" id="UP000011761">
    <property type="component" value="Unassembled WGS sequence"/>
</dbReference>
<evidence type="ECO:0000313" key="2">
    <source>
        <dbReference type="Proteomes" id="UP000011761"/>
    </source>
</evidence>
<name>M2N2V8_BAUPA</name>
<keyword evidence="2" id="KW-1185">Reference proteome</keyword>
<accession>M2N2V8</accession>
<reference evidence="1 2" key="1">
    <citation type="journal article" date="2012" name="PLoS Pathog.">
        <title>Diverse lifestyles and strategies of plant pathogenesis encoded in the genomes of eighteen Dothideomycetes fungi.</title>
        <authorList>
            <person name="Ohm R.A."/>
            <person name="Feau N."/>
            <person name="Henrissat B."/>
            <person name="Schoch C.L."/>
            <person name="Horwitz B.A."/>
            <person name="Barry K.W."/>
            <person name="Condon B.J."/>
            <person name="Copeland A.C."/>
            <person name="Dhillon B."/>
            <person name="Glaser F."/>
            <person name="Hesse C.N."/>
            <person name="Kosti I."/>
            <person name="LaButti K."/>
            <person name="Lindquist E.A."/>
            <person name="Lucas S."/>
            <person name="Salamov A.A."/>
            <person name="Bradshaw R.E."/>
            <person name="Ciuffetti L."/>
            <person name="Hamelin R.C."/>
            <person name="Kema G.H.J."/>
            <person name="Lawrence C."/>
            <person name="Scott J.A."/>
            <person name="Spatafora J.W."/>
            <person name="Turgeon B.G."/>
            <person name="de Wit P.J.G.M."/>
            <person name="Zhong S."/>
            <person name="Goodwin S.B."/>
            <person name="Grigoriev I.V."/>
        </authorList>
    </citation>
    <scope>NUCLEOTIDE SEQUENCE [LARGE SCALE GENOMIC DNA]</scope>
    <source>
        <strain evidence="1 2">UAMH 10762</strain>
    </source>
</reference>
<gene>
    <name evidence="1" type="ORF">BAUCODRAFT_150663</name>
</gene>
<protein>
    <submittedName>
        <fullName evidence="1">Uncharacterized protein</fullName>
    </submittedName>
</protein>
<sequence>MSARQLAIEFSALRPMPCTGVGVLEHLPRITKEAVLDFDMLGAASDLNRYWHFASPQYANGMKQFTTFTYKLQQCIVHDLSKLIINEELPGIRVSDPAIRLREALRLRKQLNLPDIPITMRNPSLLEIVESRVSTDLPSVEGSEDAGGSWPDDGSIPYLLLSPLLYSSLR</sequence>
<dbReference type="RefSeq" id="XP_007679522.1">
    <property type="nucleotide sequence ID" value="XM_007681332.1"/>
</dbReference>
<dbReference type="EMBL" id="KB445560">
    <property type="protein sequence ID" value="EMC93314.1"/>
    <property type="molecule type" value="Genomic_DNA"/>
</dbReference>